<dbReference type="EMBL" id="JAWDGP010007685">
    <property type="protein sequence ID" value="KAK3708838.1"/>
    <property type="molecule type" value="Genomic_DNA"/>
</dbReference>
<evidence type="ECO:0000313" key="2">
    <source>
        <dbReference type="EMBL" id="KAK3708838.1"/>
    </source>
</evidence>
<keyword evidence="3" id="KW-1185">Reference proteome</keyword>
<feature type="region of interest" description="Disordered" evidence="1">
    <location>
        <begin position="1"/>
        <end position="40"/>
    </location>
</feature>
<gene>
    <name evidence="2" type="ORF">RRG08_006889</name>
</gene>
<comment type="caution">
    <text evidence="2">The sequence shown here is derived from an EMBL/GenBank/DDBJ whole genome shotgun (WGS) entry which is preliminary data.</text>
</comment>
<reference evidence="2" key="1">
    <citation type="journal article" date="2023" name="G3 (Bethesda)">
        <title>A reference genome for the long-term kleptoplast-retaining sea slug Elysia crispata morphotype clarki.</title>
        <authorList>
            <person name="Eastman K.E."/>
            <person name="Pendleton A.L."/>
            <person name="Shaikh M.A."/>
            <person name="Suttiyut T."/>
            <person name="Ogas R."/>
            <person name="Tomko P."/>
            <person name="Gavelis G."/>
            <person name="Widhalm J.R."/>
            <person name="Wisecaver J.H."/>
        </authorList>
    </citation>
    <scope>NUCLEOTIDE SEQUENCE</scope>
    <source>
        <strain evidence="2">ECLA1</strain>
    </source>
</reference>
<name>A0AAE0XSR5_9GAST</name>
<sequence>MPDSAHDSLTWKQTSEAGGIKDGAKSKQAPSSLANSHRHR</sequence>
<feature type="non-terminal residue" evidence="2">
    <location>
        <position position="40"/>
    </location>
</feature>
<dbReference type="Proteomes" id="UP001283361">
    <property type="component" value="Unassembled WGS sequence"/>
</dbReference>
<proteinExistence type="predicted"/>
<feature type="compositionally biased region" description="Polar residues" evidence="1">
    <location>
        <begin position="28"/>
        <end position="40"/>
    </location>
</feature>
<protein>
    <submittedName>
        <fullName evidence="2">Uncharacterized protein</fullName>
    </submittedName>
</protein>
<dbReference type="AlphaFoldDB" id="A0AAE0XSR5"/>
<accession>A0AAE0XSR5</accession>
<evidence type="ECO:0000256" key="1">
    <source>
        <dbReference type="SAM" id="MobiDB-lite"/>
    </source>
</evidence>
<organism evidence="2 3">
    <name type="scientific">Elysia crispata</name>
    <name type="common">lettuce slug</name>
    <dbReference type="NCBI Taxonomy" id="231223"/>
    <lineage>
        <taxon>Eukaryota</taxon>
        <taxon>Metazoa</taxon>
        <taxon>Spiralia</taxon>
        <taxon>Lophotrochozoa</taxon>
        <taxon>Mollusca</taxon>
        <taxon>Gastropoda</taxon>
        <taxon>Heterobranchia</taxon>
        <taxon>Euthyneura</taxon>
        <taxon>Panpulmonata</taxon>
        <taxon>Sacoglossa</taxon>
        <taxon>Placobranchoidea</taxon>
        <taxon>Plakobranchidae</taxon>
        <taxon>Elysia</taxon>
    </lineage>
</organism>
<evidence type="ECO:0000313" key="3">
    <source>
        <dbReference type="Proteomes" id="UP001283361"/>
    </source>
</evidence>